<protein>
    <submittedName>
        <fullName evidence="1">Uncharacterized protein</fullName>
    </submittedName>
</protein>
<dbReference type="Proteomes" id="UP000595512">
    <property type="component" value="Chromosome"/>
</dbReference>
<accession>A0AB37HGS9</accession>
<gene>
    <name evidence="1" type="ORF">JGZ69_03355</name>
</gene>
<sequence length="70" mass="8407">MKLIYWKGMVKLFDTKDGPIYEPTTSVTESIYKWLKKHQATLDGSRAYEEMKEIYETLDFDFRQNKRHVG</sequence>
<proteinExistence type="predicted"/>
<dbReference type="KEGG" id="hspo:JGZ69_03355"/>
<reference evidence="1 2" key="1">
    <citation type="submission" date="2020-12" db="EMBL/GenBank/DDBJ databases">
        <title>Taxonomic evaluation of the Bacillus sporothermodurans group of bacteria based on whole genome sequences.</title>
        <authorList>
            <person name="Fiedler G."/>
            <person name="Herbstmann A.-D."/>
            <person name="Doll E."/>
            <person name="Wenning M."/>
            <person name="Brinks E."/>
            <person name="Kabisch J."/>
            <person name="Breitenwieser F."/>
            <person name="Lappann M."/>
            <person name="Boehnlein C."/>
            <person name="Franz C."/>
        </authorList>
    </citation>
    <scope>NUCLEOTIDE SEQUENCE [LARGE SCALE GENOMIC DNA]</scope>
    <source>
        <strain evidence="1 2">DSM 10599</strain>
    </source>
</reference>
<name>A0AB37HGS9_9BACI</name>
<dbReference type="AlphaFoldDB" id="A0AB37HGS9"/>
<evidence type="ECO:0000313" key="2">
    <source>
        <dbReference type="Proteomes" id="UP000595512"/>
    </source>
</evidence>
<dbReference type="RefSeq" id="WP_142410349.1">
    <property type="nucleotide sequence ID" value="NZ_CP066701.1"/>
</dbReference>
<organism evidence="1 2">
    <name type="scientific">Heyndrickxia sporothermodurans</name>
    <dbReference type="NCBI Taxonomy" id="46224"/>
    <lineage>
        <taxon>Bacteria</taxon>
        <taxon>Bacillati</taxon>
        <taxon>Bacillota</taxon>
        <taxon>Bacilli</taxon>
        <taxon>Bacillales</taxon>
        <taxon>Bacillaceae</taxon>
        <taxon>Heyndrickxia</taxon>
    </lineage>
</organism>
<dbReference type="EMBL" id="CP066701">
    <property type="protein sequence ID" value="QQX25995.1"/>
    <property type="molecule type" value="Genomic_DNA"/>
</dbReference>
<evidence type="ECO:0000313" key="1">
    <source>
        <dbReference type="EMBL" id="QQX25995.1"/>
    </source>
</evidence>